<dbReference type="KEGG" id="vff:VITFI_CDS2661"/>
<organism evidence="1 2">
    <name type="scientific">Vitreoscilla filiformis</name>
    <dbReference type="NCBI Taxonomy" id="63"/>
    <lineage>
        <taxon>Bacteria</taxon>
        <taxon>Pseudomonadati</taxon>
        <taxon>Pseudomonadota</taxon>
        <taxon>Betaproteobacteria</taxon>
        <taxon>Neisseriales</taxon>
        <taxon>Neisseriaceae</taxon>
        <taxon>Vitreoscilla</taxon>
    </lineage>
</organism>
<dbReference type="EMBL" id="CP022423">
    <property type="protein sequence ID" value="ASM78438.1"/>
    <property type="molecule type" value="Genomic_DNA"/>
</dbReference>
<protein>
    <recommendedName>
        <fullName evidence="3">DUF1289 domain-containing protein</fullName>
    </recommendedName>
</protein>
<reference evidence="1 2" key="1">
    <citation type="submission" date="2017-07" db="EMBL/GenBank/DDBJ databases">
        <title>Complete Genome Sequence of the cosmetic ferment Vitreoscilla filiformis (ATCC15551).</title>
        <authorList>
            <person name="Contreras S."/>
            <person name="Sagory-Zalkind P."/>
            <person name="Blanquart H."/>
            <person name="Iltis A."/>
            <person name="Morand S.C."/>
        </authorList>
    </citation>
    <scope>NUCLEOTIDE SEQUENCE [LARGE SCALE GENOMIC DNA]</scope>
    <source>
        <strain evidence="1 2">ATCC 15551</strain>
    </source>
</reference>
<keyword evidence="2" id="KW-1185">Reference proteome</keyword>
<dbReference type="Pfam" id="PF06945">
    <property type="entry name" value="DUF1289"/>
    <property type="match status" value="1"/>
</dbReference>
<dbReference type="OrthoDB" id="8911262at2"/>
<dbReference type="PANTHER" id="PTHR35175">
    <property type="entry name" value="DUF1289 DOMAIN-CONTAINING PROTEIN"/>
    <property type="match status" value="1"/>
</dbReference>
<evidence type="ECO:0000313" key="2">
    <source>
        <dbReference type="Proteomes" id="UP000199729"/>
    </source>
</evidence>
<dbReference type="InterPro" id="IPR010710">
    <property type="entry name" value="DUF1289"/>
</dbReference>
<gene>
    <name evidence="1" type="ORF">VITFI_CDS2661</name>
</gene>
<dbReference type="AlphaFoldDB" id="A0A221KHC0"/>
<dbReference type="PANTHER" id="PTHR35175:SF2">
    <property type="entry name" value="DUF1289 DOMAIN-CONTAINING PROTEIN"/>
    <property type="match status" value="1"/>
</dbReference>
<dbReference type="RefSeq" id="WP_089417365.1">
    <property type="nucleotide sequence ID" value="NZ_CP022423.1"/>
</dbReference>
<sequence>MNPLPSPCVRQCRIDPASGWCVGCLRTLDEITLWRDSSEAQRQVIWQRLAERRQNLAPNSGLSPAMAGASSL</sequence>
<evidence type="ECO:0008006" key="3">
    <source>
        <dbReference type="Google" id="ProtNLM"/>
    </source>
</evidence>
<evidence type="ECO:0000313" key="1">
    <source>
        <dbReference type="EMBL" id="ASM78438.1"/>
    </source>
</evidence>
<proteinExistence type="predicted"/>
<name>A0A221KHC0_VITFI</name>
<accession>A0A221KHC0</accession>
<dbReference type="Proteomes" id="UP000199729">
    <property type="component" value="Chromosome"/>
</dbReference>